<dbReference type="PANTHER" id="PTHR38382">
    <property type="entry name" value="RNA-BINDING PROTEIN"/>
    <property type="match status" value="1"/>
</dbReference>
<evidence type="ECO:0000313" key="3">
    <source>
        <dbReference type="RefSeq" id="XP_010274282.1"/>
    </source>
</evidence>
<dbReference type="eggNOG" id="ENOG502S1IR">
    <property type="taxonomic scope" value="Eukaryota"/>
</dbReference>
<protein>
    <submittedName>
        <fullName evidence="3">Uncharacterized protein LOC104609607</fullName>
    </submittedName>
</protein>
<feature type="compositionally biased region" description="Basic and acidic residues" evidence="1">
    <location>
        <begin position="178"/>
        <end position="192"/>
    </location>
</feature>
<organism evidence="2 3">
    <name type="scientific">Nelumbo nucifera</name>
    <name type="common">Sacred lotus</name>
    <dbReference type="NCBI Taxonomy" id="4432"/>
    <lineage>
        <taxon>Eukaryota</taxon>
        <taxon>Viridiplantae</taxon>
        <taxon>Streptophyta</taxon>
        <taxon>Embryophyta</taxon>
        <taxon>Tracheophyta</taxon>
        <taxon>Spermatophyta</taxon>
        <taxon>Magnoliopsida</taxon>
        <taxon>Proteales</taxon>
        <taxon>Nelumbonaceae</taxon>
        <taxon>Nelumbo</taxon>
    </lineage>
</organism>
<dbReference type="PANTHER" id="PTHR38382:SF1">
    <property type="entry name" value="RNA-BINDING PROTEIN"/>
    <property type="match status" value="1"/>
</dbReference>
<dbReference type="OMA" id="PYSTEIN"/>
<feature type="compositionally biased region" description="Low complexity" evidence="1">
    <location>
        <begin position="11"/>
        <end position="32"/>
    </location>
</feature>
<dbReference type="KEGG" id="nnu:104609607"/>
<dbReference type="FunCoup" id="A0A1U8BCG4">
    <property type="interactions" value="31"/>
</dbReference>
<feature type="compositionally biased region" description="Polar residues" evidence="1">
    <location>
        <begin position="1"/>
        <end position="10"/>
    </location>
</feature>
<evidence type="ECO:0000256" key="1">
    <source>
        <dbReference type="SAM" id="MobiDB-lite"/>
    </source>
</evidence>
<feature type="region of interest" description="Disordered" evidence="1">
    <location>
        <begin position="1"/>
        <end position="50"/>
    </location>
</feature>
<dbReference type="OrthoDB" id="753880at2759"/>
<reference evidence="3" key="1">
    <citation type="submission" date="2025-08" db="UniProtKB">
        <authorList>
            <consortium name="RefSeq"/>
        </authorList>
    </citation>
    <scope>IDENTIFICATION</scope>
</reference>
<dbReference type="GeneID" id="104609607"/>
<keyword evidence="2" id="KW-1185">Reference proteome</keyword>
<dbReference type="RefSeq" id="XP_010274282.1">
    <property type="nucleotide sequence ID" value="XM_010275980.2"/>
</dbReference>
<feature type="region of interest" description="Disordered" evidence="1">
    <location>
        <begin position="145"/>
        <end position="192"/>
    </location>
</feature>
<dbReference type="AlphaFoldDB" id="A0A1U8BCG4"/>
<sequence length="242" mass="26704">MNSKGPSSNAIRGFGQRSISSSSSFAFRSQSADANSKESKGDVQAKSSKKNSYISLSEFLDRKLEKTSKPAKTVQGKQSPFSSLVGGGNDANGSTAERVEVRKGGDADNGFLGEAVFEQFKCARKDKEDCEDSCKGGEVVGSTTIDEQESRKRKNPFEFSSEDNKQRGNRRYLVVLGDEPKPKQKRREQSFIRNEKSSHLFNHYANGSGWWDCNMEGVDSEVGCREIWEGMGSTTLGGLEWH</sequence>
<dbReference type="Proteomes" id="UP000189703">
    <property type="component" value="Unplaced"/>
</dbReference>
<evidence type="ECO:0000313" key="2">
    <source>
        <dbReference type="Proteomes" id="UP000189703"/>
    </source>
</evidence>
<proteinExistence type="predicted"/>
<gene>
    <name evidence="3" type="primary">LOC104609607</name>
</gene>
<name>A0A1U8BCG4_NELNU</name>
<feature type="region of interest" description="Disordered" evidence="1">
    <location>
        <begin position="65"/>
        <end position="101"/>
    </location>
</feature>
<accession>A0A1U8BCG4</accession>